<feature type="domain" description="CCHC-type" evidence="3">
    <location>
        <begin position="214"/>
        <end position="229"/>
    </location>
</feature>
<proteinExistence type="predicted"/>
<dbReference type="AlphaFoldDB" id="A0A9D4PUD2"/>
<keyword evidence="1" id="KW-0863">Zinc-finger</keyword>
<keyword evidence="1" id="KW-0862">Zinc</keyword>
<dbReference type="GO" id="GO:0008270">
    <property type="term" value="F:zinc ion binding"/>
    <property type="evidence" value="ECO:0007669"/>
    <property type="project" value="UniProtKB-KW"/>
</dbReference>
<reference evidence="4" key="2">
    <citation type="submission" date="2021-09" db="EMBL/GenBank/DDBJ databases">
        <authorList>
            <person name="Jia N."/>
            <person name="Wang J."/>
            <person name="Shi W."/>
            <person name="Du L."/>
            <person name="Sun Y."/>
            <person name="Zhan W."/>
            <person name="Jiang J."/>
            <person name="Wang Q."/>
            <person name="Zhang B."/>
            <person name="Ji P."/>
            <person name="Sakyi L.B."/>
            <person name="Cui X."/>
            <person name="Yuan T."/>
            <person name="Jiang B."/>
            <person name="Yang W."/>
            <person name="Lam T.T.-Y."/>
            <person name="Chang Q."/>
            <person name="Ding S."/>
            <person name="Wang X."/>
            <person name="Zhu J."/>
            <person name="Ruan X."/>
            <person name="Zhao L."/>
            <person name="Wei J."/>
            <person name="Que T."/>
            <person name="Du C."/>
            <person name="Cheng J."/>
            <person name="Dai P."/>
            <person name="Han X."/>
            <person name="Huang E."/>
            <person name="Gao Y."/>
            <person name="Liu J."/>
            <person name="Shao H."/>
            <person name="Ye R."/>
            <person name="Li L."/>
            <person name="Wei W."/>
            <person name="Wang X."/>
            <person name="Wang C."/>
            <person name="Huo Q."/>
            <person name="Li W."/>
            <person name="Guo W."/>
            <person name="Chen H."/>
            <person name="Chen S."/>
            <person name="Zhou L."/>
            <person name="Zhou L."/>
            <person name="Ni X."/>
            <person name="Tian J."/>
            <person name="Zhou Y."/>
            <person name="Sheng Y."/>
            <person name="Liu T."/>
            <person name="Pan Y."/>
            <person name="Xia L."/>
            <person name="Li J."/>
            <person name="Zhao F."/>
            <person name="Cao W."/>
        </authorList>
    </citation>
    <scope>NUCLEOTIDE SEQUENCE</scope>
    <source>
        <strain evidence="4">Rsan-2018</strain>
        <tissue evidence="4">Larvae</tissue>
    </source>
</reference>
<feature type="compositionally biased region" description="Polar residues" evidence="2">
    <location>
        <begin position="49"/>
        <end position="66"/>
    </location>
</feature>
<feature type="compositionally biased region" description="Polar residues" evidence="2">
    <location>
        <begin position="27"/>
        <end position="37"/>
    </location>
</feature>
<evidence type="ECO:0000256" key="2">
    <source>
        <dbReference type="SAM" id="MobiDB-lite"/>
    </source>
</evidence>
<comment type="caution">
    <text evidence="4">The sequence shown here is derived from an EMBL/GenBank/DDBJ whole genome shotgun (WGS) entry which is preliminary data.</text>
</comment>
<accession>A0A9D4PUD2</accession>
<dbReference type="EMBL" id="JABSTV010001250">
    <property type="protein sequence ID" value="KAH7955990.1"/>
    <property type="molecule type" value="Genomic_DNA"/>
</dbReference>
<protein>
    <recommendedName>
        <fullName evidence="3">CCHC-type domain-containing protein</fullName>
    </recommendedName>
</protein>
<keyword evidence="1" id="KW-0479">Metal-binding</keyword>
<dbReference type="InterPro" id="IPR001878">
    <property type="entry name" value="Znf_CCHC"/>
</dbReference>
<dbReference type="PROSITE" id="PS50158">
    <property type="entry name" value="ZF_CCHC"/>
    <property type="match status" value="1"/>
</dbReference>
<evidence type="ECO:0000313" key="4">
    <source>
        <dbReference type="EMBL" id="KAH7955990.1"/>
    </source>
</evidence>
<gene>
    <name evidence="4" type="ORF">HPB52_005378</name>
</gene>
<reference evidence="4" key="1">
    <citation type="journal article" date="2020" name="Cell">
        <title>Large-Scale Comparative Analyses of Tick Genomes Elucidate Their Genetic Diversity and Vector Capacities.</title>
        <authorList>
            <consortium name="Tick Genome and Microbiome Consortium (TIGMIC)"/>
            <person name="Jia N."/>
            <person name="Wang J."/>
            <person name="Shi W."/>
            <person name="Du L."/>
            <person name="Sun Y."/>
            <person name="Zhan W."/>
            <person name="Jiang J.F."/>
            <person name="Wang Q."/>
            <person name="Zhang B."/>
            <person name="Ji P."/>
            <person name="Bell-Sakyi L."/>
            <person name="Cui X.M."/>
            <person name="Yuan T.T."/>
            <person name="Jiang B.G."/>
            <person name="Yang W.F."/>
            <person name="Lam T.T."/>
            <person name="Chang Q.C."/>
            <person name="Ding S.J."/>
            <person name="Wang X.J."/>
            <person name="Zhu J.G."/>
            <person name="Ruan X.D."/>
            <person name="Zhao L."/>
            <person name="Wei J.T."/>
            <person name="Ye R.Z."/>
            <person name="Que T.C."/>
            <person name="Du C.H."/>
            <person name="Zhou Y.H."/>
            <person name="Cheng J.X."/>
            <person name="Dai P.F."/>
            <person name="Guo W.B."/>
            <person name="Han X.H."/>
            <person name="Huang E.J."/>
            <person name="Li L.F."/>
            <person name="Wei W."/>
            <person name="Gao Y.C."/>
            <person name="Liu J.Z."/>
            <person name="Shao H.Z."/>
            <person name="Wang X."/>
            <person name="Wang C.C."/>
            <person name="Yang T.C."/>
            <person name="Huo Q.B."/>
            <person name="Li W."/>
            <person name="Chen H.Y."/>
            <person name="Chen S.E."/>
            <person name="Zhou L.G."/>
            <person name="Ni X.B."/>
            <person name="Tian J.H."/>
            <person name="Sheng Y."/>
            <person name="Liu T."/>
            <person name="Pan Y.S."/>
            <person name="Xia L.Y."/>
            <person name="Li J."/>
            <person name="Zhao F."/>
            <person name="Cao W.C."/>
        </authorList>
    </citation>
    <scope>NUCLEOTIDE SEQUENCE</scope>
    <source>
        <strain evidence="4">Rsan-2018</strain>
    </source>
</reference>
<organism evidence="4 5">
    <name type="scientific">Rhipicephalus sanguineus</name>
    <name type="common">Brown dog tick</name>
    <name type="synonym">Ixodes sanguineus</name>
    <dbReference type="NCBI Taxonomy" id="34632"/>
    <lineage>
        <taxon>Eukaryota</taxon>
        <taxon>Metazoa</taxon>
        <taxon>Ecdysozoa</taxon>
        <taxon>Arthropoda</taxon>
        <taxon>Chelicerata</taxon>
        <taxon>Arachnida</taxon>
        <taxon>Acari</taxon>
        <taxon>Parasitiformes</taxon>
        <taxon>Ixodida</taxon>
        <taxon>Ixodoidea</taxon>
        <taxon>Ixodidae</taxon>
        <taxon>Rhipicephalinae</taxon>
        <taxon>Rhipicephalus</taxon>
        <taxon>Rhipicephalus</taxon>
    </lineage>
</organism>
<feature type="region of interest" description="Disordered" evidence="2">
    <location>
        <begin position="1"/>
        <end position="70"/>
    </location>
</feature>
<keyword evidence="5" id="KW-1185">Reference proteome</keyword>
<evidence type="ECO:0000313" key="5">
    <source>
        <dbReference type="Proteomes" id="UP000821837"/>
    </source>
</evidence>
<evidence type="ECO:0000259" key="3">
    <source>
        <dbReference type="PROSITE" id="PS50158"/>
    </source>
</evidence>
<dbReference type="GO" id="GO:0003676">
    <property type="term" value="F:nucleic acid binding"/>
    <property type="evidence" value="ECO:0007669"/>
    <property type="project" value="InterPro"/>
</dbReference>
<sequence>MQYVVEGEELHPEDFSEDSGWHLASQRRPSPKSSQAGQDAAVAGANHRTGANATSEQSERTNNGASIKNRIIRRSRMPPLPREDIKIVLRIRGGLNISKVGPTMVADAVTTAACIETSKQENATKYVRIRSILVAGCMHEVAAYRTAPYATCKGIIKDIPRCDGPEEPLALAAKRIKETGTVIVAFDGYRVPNYVRYENALVRCTLYWKQIDICYVCGRLGHRADVCPSPSEAICGGCGASNPDEEHQCTPKCKLCGERHLTAGKECKQRFQIPYVVRRRRRERARAERSRKEALRLTNATGMPLMLDKPALMDDQTRNAVPARGGAVVPDHGPGADVVPEAPPSVTPKVVLKGDPPPRFVSSLGVTPDPAPGARAASCINSRRLPTRGISPAGPIGCVEDQ</sequence>
<evidence type="ECO:0000256" key="1">
    <source>
        <dbReference type="PROSITE-ProRule" id="PRU00047"/>
    </source>
</evidence>
<dbReference type="Proteomes" id="UP000821837">
    <property type="component" value="Unassembled WGS sequence"/>
</dbReference>
<name>A0A9D4PUD2_RHISA</name>